<gene>
    <name evidence="2" type="ORF">H9726_01810</name>
</gene>
<evidence type="ECO:0000313" key="3">
    <source>
        <dbReference type="Proteomes" id="UP000824025"/>
    </source>
</evidence>
<dbReference type="AlphaFoldDB" id="A0A9D2D687"/>
<comment type="caution">
    <text evidence="2">The sequence shown here is derived from an EMBL/GenBank/DDBJ whole genome shotgun (WGS) entry which is preliminary data.</text>
</comment>
<dbReference type="InterPro" id="IPR024294">
    <property type="entry name" value="DUF3810"/>
</dbReference>
<sequence length="362" mass="39612">MNALLGKKKPARARRLCLLALVTAVIFLLAQFPACAEYLFARGITRWLSSLIGAVTNLFPFSFYEWTAVILIAGGLCVLAGLIVLLAQRQFRRAGRWVYRLAVAALCVLLAFGLLYAPLYNRASVSDALALPEAEVNEQTVYDAAAFFVDRLNESSAKAERDGEGNAVSPHTFAETARLLNAQFASLGSDYFSSRTVRPKAVALSVPMSYLGITGIYFPFYAESNVNVNIPAYEIPSTMAHEMAHAKGVSREGDANVVSYVLCVLAEDDFLNYSGLMPVTARLLNSLPEEQFDELYARLDPAVKREYANASAHYDRYEGVIDSISGFFNDLFLKANGVPGGIRSYSETTESLVALYVLLSGQ</sequence>
<proteinExistence type="predicted"/>
<accession>A0A9D2D687</accession>
<protein>
    <submittedName>
        <fullName evidence="2">DUF3810 domain-containing protein</fullName>
    </submittedName>
</protein>
<feature type="transmembrane region" description="Helical" evidence="1">
    <location>
        <begin position="66"/>
        <end position="86"/>
    </location>
</feature>
<feature type="transmembrane region" description="Helical" evidence="1">
    <location>
        <begin position="98"/>
        <end position="119"/>
    </location>
</feature>
<evidence type="ECO:0000313" key="2">
    <source>
        <dbReference type="EMBL" id="HIZ09201.1"/>
    </source>
</evidence>
<keyword evidence="1" id="KW-1133">Transmembrane helix</keyword>
<keyword evidence="1" id="KW-0472">Membrane</keyword>
<evidence type="ECO:0000256" key="1">
    <source>
        <dbReference type="SAM" id="Phobius"/>
    </source>
</evidence>
<dbReference type="Proteomes" id="UP000824025">
    <property type="component" value="Unassembled WGS sequence"/>
</dbReference>
<name>A0A9D2D687_9FIRM</name>
<dbReference type="Pfam" id="PF12725">
    <property type="entry name" value="DUF3810"/>
    <property type="match status" value="1"/>
</dbReference>
<reference evidence="2" key="2">
    <citation type="submission" date="2021-04" db="EMBL/GenBank/DDBJ databases">
        <authorList>
            <person name="Gilroy R."/>
        </authorList>
    </citation>
    <scope>NUCLEOTIDE SEQUENCE</scope>
    <source>
        <strain evidence="2">CHK192-19661</strain>
    </source>
</reference>
<dbReference type="EMBL" id="DXCF01000006">
    <property type="protein sequence ID" value="HIZ09201.1"/>
    <property type="molecule type" value="Genomic_DNA"/>
</dbReference>
<keyword evidence="1" id="KW-0812">Transmembrane</keyword>
<organism evidence="2 3">
    <name type="scientific">Candidatus Borkfalkia avicola</name>
    <dbReference type="NCBI Taxonomy" id="2838503"/>
    <lineage>
        <taxon>Bacteria</taxon>
        <taxon>Bacillati</taxon>
        <taxon>Bacillota</taxon>
        <taxon>Clostridia</taxon>
        <taxon>Christensenellales</taxon>
        <taxon>Christensenellaceae</taxon>
        <taxon>Candidatus Borkfalkia</taxon>
    </lineage>
</organism>
<reference evidence="2" key="1">
    <citation type="journal article" date="2021" name="PeerJ">
        <title>Extensive microbial diversity within the chicken gut microbiome revealed by metagenomics and culture.</title>
        <authorList>
            <person name="Gilroy R."/>
            <person name="Ravi A."/>
            <person name="Getino M."/>
            <person name="Pursley I."/>
            <person name="Horton D.L."/>
            <person name="Alikhan N.F."/>
            <person name="Baker D."/>
            <person name="Gharbi K."/>
            <person name="Hall N."/>
            <person name="Watson M."/>
            <person name="Adriaenssens E.M."/>
            <person name="Foster-Nyarko E."/>
            <person name="Jarju S."/>
            <person name="Secka A."/>
            <person name="Antonio M."/>
            <person name="Oren A."/>
            <person name="Chaudhuri R.R."/>
            <person name="La Ragione R."/>
            <person name="Hildebrand F."/>
            <person name="Pallen M.J."/>
        </authorList>
    </citation>
    <scope>NUCLEOTIDE SEQUENCE</scope>
    <source>
        <strain evidence="2">CHK192-19661</strain>
    </source>
</reference>